<dbReference type="PANTHER" id="PTHR43132:SF2">
    <property type="entry name" value="ARSENICAL RESISTANCE OPERON REPRESSOR ARSR-RELATED"/>
    <property type="match status" value="1"/>
</dbReference>
<evidence type="ECO:0000313" key="6">
    <source>
        <dbReference type="EMBL" id="TQN33237.1"/>
    </source>
</evidence>
<dbReference type="NCBIfam" id="NF033788">
    <property type="entry name" value="HTH_metalloreg"/>
    <property type="match status" value="1"/>
</dbReference>
<dbReference type="Pfam" id="PF12840">
    <property type="entry name" value="HTH_20"/>
    <property type="match status" value="1"/>
</dbReference>
<dbReference type="EMBL" id="VFQC01000001">
    <property type="protein sequence ID" value="TQN33237.1"/>
    <property type="molecule type" value="Genomic_DNA"/>
</dbReference>
<dbReference type="InterPro" id="IPR036388">
    <property type="entry name" value="WH-like_DNA-bd_sf"/>
</dbReference>
<evidence type="ECO:0000256" key="1">
    <source>
        <dbReference type="ARBA" id="ARBA00023015"/>
    </source>
</evidence>
<dbReference type="InterPro" id="IPR036390">
    <property type="entry name" value="WH_DNA-bd_sf"/>
</dbReference>
<keyword evidence="1" id="KW-0805">Transcription regulation</keyword>
<evidence type="ECO:0000256" key="2">
    <source>
        <dbReference type="ARBA" id="ARBA00023125"/>
    </source>
</evidence>
<dbReference type="PRINTS" id="PR00778">
    <property type="entry name" value="HTHARSR"/>
</dbReference>
<dbReference type="PROSITE" id="PS50987">
    <property type="entry name" value="HTH_ARSR_2"/>
    <property type="match status" value="1"/>
</dbReference>
<dbReference type="CDD" id="cd00090">
    <property type="entry name" value="HTH_ARSR"/>
    <property type="match status" value="1"/>
</dbReference>
<evidence type="ECO:0000256" key="3">
    <source>
        <dbReference type="ARBA" id="ARBA00023163"/>
    </source>
</evidence>
<keyword evidence="2 6" id="KW-0238">DNA-binding</keyword>
<name>A0A543NN67_9ACTN</name>
<dbReference type="OrthoDB" id="9810923at2"/>
<dbReference type="PANTHER" id="PTHR43132">
    <property type="entry name" value="ARSENICAL RESISTANCE OPERON REPRESSOR ARSR-RELATED"/>
    <property type="match status" value="1"/>
</dbReference>
<keyword evidence="7" id="KW-1185">Reference proteome</keyword>
<dbReference type="AlphaFoldDB" id="A0A543NN67"/>
<sequence length="117" mass="12742">MSEPGEAHDPTAHPAGVCGGQTPVELDETTHEFLRALASPTRQRIMLLFAQGAELSVGEVAERTGLGQSTVSEQLALLRRGGILASRREGKTVLYHSDRERVSHALADLQNYLRFCC</sequence>
<feature type="region of interest" description="Disordered" evidence="4">
    <location>
        <begin position="1"/>
        <end position="23"/>
    </location>
</feature>
<evidence type="ECO:0000259" key="5">
    <source>
        <dbReference type="PROSITE" id="PS50987"/>
    </source>
</evidence>
<gene>
    <name evidence="6" type="ORF">FHX37_3242</name>
</gene>
<protein>
    <submittedName>
        <fullName evidence="6">DNA-binding transcriptional ArsR family regulator</fullName>
    </submittedName>
</protein>
<dbReference type="InterPro" id="IPR001845">
    <property type="entry name" value="HTH_ArsR_DNA-bd_dom"/>
</dbReference>
<organism evidence="6 7">
    <name type="scientific">Haloactinospora alba</name>
    <dbReference type="NCBI Taxonomy" id="405555"/>
    <lineage>
        <taxon>Bacteria</taxon>
        <taxon>Bacillati</taxon>
        <taxon>Actinomycetota</taxon>
        <taxon>Actinomycetes</taxon>
        <taxon>Streptosporangiales</taxon>
        <taxon>Nocardiopsidaceae</taxon>
        <taxon>Haloactinospora</taxon>
    </lineage>
</organism>
<dbReference type="SUPFAM" id="SSF46785">
    <property type="entry name" value="Winged helix' DNA-binding domain"/>
    <property type="match status" value="1"/>
</dbReference>
<dbReference type="SMART" id="SM00418">
    <property type="entry name" value="HTH_ARSR"/>
    <property type="match status" value="1"/>
</dbReference>
<comment type="caution">
    <text evidence="6">The sequence shown here is derived from an EMBL/GenBank/DDBJ whole genome shotgun (WGS) entry which is preliminary data.</text>
</comment>
<dbReference type="RefSeq" id="WP_141924631.1">
    <property type="nucleotide sequence ID" value="NZ_VFQC01000001.1"/>
</dbReference>
<feature type="domain" description="HTH arsR-type" evidence="5">
    <location>
        <begin position="22"/>
        <end position="117"/>
    </location>
</feature>
<keyword evidence="3" id="KW-0804">Transcription</keyword>
<dbReference type="GO" id="GO:0003700">
    <property type="term" value="F:DNA-binding transcription factor activity"/>
    <property type="evidence" value="ECO:0007669"/>
    <property type="project" value="InterPro"/>
</dbReference>
<accession>A0A543NN67</accession>
<proteinExistence type="predicted"/>
<evidence type="ECO:0000256" key="4">
    <source>
        <dbReference type="SAM" id="MobiDB-lite"/>
    </source>
</evidence>
<dbReference type="Proteomes" id="UP000317422">
    <property type="component" value="Unassembled WGS sequence"/>
</dbReference>
<dbReference type="InterPro" id="IPR051011">
    <property type="entry name" value="Metal_resp_trans_reg"/>
</dbReference>
<dbReference type="InterPro" id="IPR011991">
    <property type="entry name" value="ArsR-like_HTH"/>
</dbReference>
<feature type="compositionally biased region" description="Basic and acidic residues" evidence="4">
    <location>
        <begin position="1"/>
        <end position="11"/>
    </location>
</feature>
<evidence type="ECO:0000313" key="7">
    <source>
        <dbReference type="Proteomes" id="UP000317422"/>
    </source>
</evidence>
<dbReference type="Gene3D" id="1.10.10.10">
    <property type="entry name" value="Winged helix-like DNA-binding domain superfamily/Winged helix DNA-binding domain"/>
    <property type="match status" value="1"/>
</dbReference>
<dbReference type="GO" id="GO:0003677">
    <property type="term" value="F:DNA binding"/>
    <property type="evidence" value="ECO:0007669"/>
    <property type="project" value="UniProtKB-KW"/>
</dbReference>
<reference evidence="6 7" key="1">
    <citation type="submission" date="2019-06" db="EMBL/GenBank/DDBJ databases">
        <title>Sequencing the genomes of 1000 actinobacteria strains.</title>
        <authorList>
            <person name="Klenk H.-P."/>
        </authorList>
    </citation>
    <scope>NUCLEOTIDE SEQUENCE [LARGE SCALE GENOMIC DNA]</scope>
    <source>
        <strain evidence="6 7">DSM 45015</strain>
    </source>
</reference>